<keyword evidence="1" id="KW-0175">Coiled coil</keyword>
<dbReference type="GeneID" id="18609143"/>
<dbReference type="RefSeq" id="XP_017970593.1">
    <property type="nucleotide sequence ID" value="XM_018115104.1"/>
</dbReference>
<evidence type="ECO:0000313" key="4">
    <source>
        <dbReference type="RefSeq" id="XP_017970593.1"/>
    </source>
</evidence>
<dbReference type="GO" id="GO:0003676">
    <property type="term" value="F:nucleic acid binding"/>
    <property type="evidence" value="ECO:0007669"/>
    <property type="project" value="InterPro"/>
</dbReference>
<dbReference type="Pfam" id="PF13456">
    <property type="entry name" value="RVT_3"/>
    <property type="match status" value="1"/>
</dbReference>
<dbReference type="SUPFAM" id="SSF53098">
    <property type="entry name" value="Ribonuclease H-like"/>
    <property type="match status" value="1"/>
</dbReference>
<evidence type="ECO:0000256" key="1">
    <source>
        <dbReference type="SAM" id="Coils"/>
    </source>
</evidence>
<dbReference type="AlphaFoldDB" id="A0AB32VRZ0"/>
<sequence>MMAVREAFLIFSSSIWKDNHKLLIDSDSSNVVKWTIHPDMAPWRMRKVVLQLERLKEELEGWEIRHVRREANQRADALAKQGAYLQYDILRIFTHGFAVEWRKLRGR</sequence>
<accession>A0AB32VRZ0</accession>
<name>A0AB32VRZ0_THECC</name>
<proteinExistence type="predicted"/>
<dbReference type="Proteomes" id="UP000694886">
    <property type="component" value="Chromosome 2"/>
</dbReference>
<feature type="coiled-coil region" evidence="1">
    <location>
        <begin position="45"/>
        <end position="72"/>
    </location>
</feature>
<dbReference type="KEGG" id="tcc:18609143"/>
<dbReference type="Gene3D" id="3.30.420.10">
    <property type="entry name" value="Ribonuclease H-like superfamily/Ribonuclease H"/>
    <property type="match status" value="1"/>
</dbReference>
<dbReference type="GO" id="GO:0004523">
    <property type="term" value="F:RNA-DNA hybrid ribonuclease activity"/>
    <property type="evidence" value="ECO:0007669"/>
    <property type="project" value="InterPro"/>
</dbReference>
<dbReference type="InterPro" id="IPR044730">
    <property type="entry name" value="RNase_H-like_dom_plant"/>
</dbReference>
<reference evidence="3" key="1">
    <citation type="journal article" date="1997" name="Nucleic Acids Res.">
        <title>tRNAscan-SE: a program for improved detection of transfer RNA genes in genomic sequence.</title>
        <authorList>
            <person name="Lowe T.M."/>
            <person name="Eddy S.R."/>
        </authorList>
    </citation>
    <scope>NUCLEOTIDE SEQUENCE [LARGE SCALE GENOMIC DNA]</scope>
    <source>
        <strain evidence="3">r\B97-61/B2</strain>
    </source>
</reference>
<evidence type="ECO:0000313" key="3">
    <source>
        <dbReference type="Proteomes" id="UP000694886"/>
    </source>
</evidence>
<protein>
    <submittedName>
        <fullName evidence="4">Uncharacterized protein LOC18609143</fullName>
    </submittedName>
</protein>
<dbReference type="Gramene" id="Tc02v2_t018990.1">
    <property type="protein sequence ID" value="Tc02v2_p018990.1"/>
    <property type="gene ID" value="Tc02v2_g018990"/>
</dbReference>
<gene>
    <name evidence="4" type="primary">LOC18609143</name>
</gene>
<dbReference type="InterPro" id="IPR012337">
    <property type="entry name" value="RNaseH-like_sf"/>
</dbReference>
<reference evidence="4" key="2">
    <citation type="submission" date="2025-08" db="UniProtKB">
        <authorList>
            <consortium name="RefSeq"/>
        </authorList>
    </citation>
    <scope>IDENTIFICATION</scope>
</reference>
<dbReference type="CDD" id="cd06222">
    <property type="entry name" value="RNase_H_like"/>
    <property type="match status" value="1"/>
</dbReference>
<dbReference type="InterPro" id="IPR002156">
    <property type="entry name" value="RNaseH_domain"/>
</dbReference>
<dbReference type="InterPro" id="IPR036397">
    <property type="entry name" value="RNaseH_sf"/>
</dbReference>
<organism evidence="3 4">
    <name type="scientific">Theobroma cacao</name>
    <name type="common">Cacao</name>
    <name type="synonym">Cocoa</name>
    <dbReference type="NCBI Taxonomy" id="3641"/>
    <lineage>
        <taxon>Eukaryota</taxon>
        <taxon>Viridiplantae</taxon>
        <taxon>Streptophyta</taxon>
        <taxon>Embryophyta</taxon>
        <taxon>Tracheophyta</taxon>
        <taxon>Spermatophyta</taxon>
        <taxon>Magnoliopsida</taxon>
        <taxon>eudicotyledons</taxon>
        <taxon>Gunneridae</taxon>
        <taxon>Pentapetalae</taxon>
        <taxon>rosids</taxon>
        <taxon>malvids</taxon>
        <taxon>Malvales</taxon>
        <taxon>Malvaceae</taxon>
        <taxon>Byttnerioideae</taxon>
        <taxon>Theobroma</taxon>
    </lineage>
</organism>
<evidence type="ECO:0000259" key="2">
    <source>
        <dbReference type="Pfam" id="PF13456"/>
    </source>
</evidence>
<feature type="domain" description="RNase H type-1" evidence="2">
    <location>
        <begin position="20"/>
        <end position="81"/>
    </location>
</feature>